<keyword evidence="2" id="KW-1185">Reference proteome</keyword>
<dbReference type="RefSeq" id="WP_234797293.1">
    <property type="nucleotide sequence ID" value="NZ_LT009720.1"/>
</dbReference>
<dbReference type="PANTHER" id="PTHR36302">
    <property type="entry name" value="BLR7088 PROTEIN"/>
    <property type="match status" value="1"/>
</dbReference>
<dbReference type="SUPFAM" id="SSF110087">
    <property type="entry name" value="DR1885-like metal-binding protein"/>
    <property type="match status" value="1"/>
</dbReference>
<dbReference type="InterPro" id="IPR036182">
    <property type="entry name" value="PCuAC_sf"/>
</dbReference>
<dbReference type="EMBL" id="FBVY01000042">
    <property type="protein sequence ID" value="CUX02004.1"/>
    <property type="molecule type" value="Genomic_DNA"/>
</dbReference>
<reference evidence="1 2" key="1">
    <citation type="submission" date="2016-01" db="EMBL/GenBank/DDBJ databases">
        <authorList>
            <person name="Regsiter A."/>
            <person name="william w."/>
        </authorList>
    </citation>
    <scope>NUCLEOTIDE SEQUENCE [LARGE SCALE GENOMIC DNA]</scope>
    <source>
        <strain evidence="1 2">CFBP 5494</strain>
    </source>
</reference>
<comment type="caution">
    <text evidence="1">The sequence shown here is derived from an EMBL/GenBank/DDBJ whole genome shotgun (WGS) entry which is preliminary data.</text>
</comment>
<gene>
    <name evidence="1" type="ORF">AGR2A_pa40038</name>
</gene>
<dbReference type="InterPro" id="IPR007410">
    <property type="entry name" value="LpqE-like"/>
</dbReference>
<dbReference type="Pfam" id="PF04314">
    <property type="entry name" value="PCuAC"/>
    <property type="match status" value="1"/>
</dbReference>
<name>A0A9W5B744_9HYPH</name>
<dbReference type="PANTHER" id="PTHR36302:SF1">
    <property type="entry name" value="COPPER CHAPERONE PCU(A)C"/>
    <property type="match status" value="1"/>
</dbReference>
<dbReference type="AlphaFoldDB" id="A0A9W5B744"/>
<dbReference type="Gene3D" id="2.60.40.1890">
    <property type="entry name" value="PCu(A)C copper chaperone"/>
    <property type="match status" value="1"/>
</dbReference>
<evidence type="ECO:0008006" key="3">
    <source>
        <dbReference type="Google" id="ProtNLM"/>
    </source>
</evidence>
<sequence>MRFAFFAMAAGISSSSKCRMEYHMRFSTMLVALALTVPAIAMATQSKAHDYTTGLIVIGHPFARATPASAPVAGGYLTLTNTGKEADVLLSGSSPVSEKLELHLSTLVGGVAKMRQIEDGIEIKPGETVVLKAGASHIMFVRPRKQLVEGERFPATLNFKNAGPITVDFAVQGLGPSKAAEDHDDHKPKAE</sequence>
<evidence type="ECO:0000313" key="2">
    <source>
        <dbReference type="Proteomes" id="UP000191933"/>
    </source>
</evidence>
<protein>
    <recommendedName>
        <fullName evidence="3">Copper chaperone PCu(A)C</fullName>
    </recommendedName>
</protein>
<dbReference type="InterPro" id="IPR058248">
    <property type="entry name" value="Lxx211020-like"/>
</dbReference>
<evidence type="ECO:0000313" key="1">
    <source>
        <dbReference type="EMBL" id="CUX02004.1"/>
    </source>
</evidence>
<dbReference type="Proteomes" id="UP000191933">
    <property type="component" value="Unassembled WGS sequence"/>
</dbReference>
<organism evidence="1 2">
    <name type="scientific">Agrobacterium genomosp. 2 str. CFBP 5494</name>
    <dbReference type="NCBI Taxonomy" id="1183436"/>
    <lineage>
        <taxon>Bacteria</taxon>
        <taxon>Pseudomonadati</taxon>
        <taxon>Pseudomonadota</taxon>
        <taxon>Alphaproteobacteria</taxon>
        <taxon>Hyphomicrobiales</taxon>
        <taxon>Rhizobiaceae</taxon>
        <taxon>Rhizobium/Agrobacterium group</taxon>
        <taxon>Agrobacterium</taxon>
        <taxon>Agrobacterium tumefaciens complex</taxon>
    </lineage>
</organism>
<proteinExistence type="predicted"/>
<accession>A0A9W5B744</accession>